<name>A0ABV1CGV0_9FIRM</name>
<organism evidence="1 2">
    <name type="scientific">Blautia acetigignens</name>
    <dbReference type="NCBI Taxonomy" id="2981783"/>
    <lineage>
        <taxon>Bacteria</taxon>
        <taxon>Bacillati</taxon>
        <taxon>Bacillota</taxon>
        <taxon>Clostridia</taxon>
        <taxon>Lachnospirales</taxon>
        <taxon>Lachnospiraceae</taxon>
        <taxon>Blautia</taxon>
    </lineage>
</organism>
<comment type="caution">
    <text evidence="1">The sequence shown here is derived from an EMBL/GenBank/DDBJ whole genome shotgun (WGS) entry which is preliminary data.</text>
</comment>
<accession>A0ABV1CGV0</accession>
<dbReference type="InterPro" id="IPR046710">
    <property type="entry name" value="DUF6783"/>
</dbReference>
<gene>
    <name evidence="1" type="ORF">AAAX94_00860</name>
</gene>
<sequence>MRVKYTAKWGVQIAGMIFQTRSSCNMQKCPLRRMIRQRGQ</sequence>
<evidence type="ECO:0000313" key="2">
    <source>
        <dbReference type="Proteomes" id="UP001470752"/>
    </source>
</evidence>
<dbReference type="EMBL" id="JBBNFW010000063">
    <property type="protein sequence ID" value="MEQ2411602.1"/>
    <property type="molecule type" value="Genomic_DNA"/>
</dbReference>
<evidence type="ECO:0000313" key="1">
    <source>
        <dbReference type="EMBL" id="MEQ2411602.1"/>
    </source>
</evidence>
<protein>
    <submittedName>
        <fullName evidence="1">DUF6783 domain-containing protein</fullName>
    </submittedName>
</protein>
<dbReference type="Pfam" id="PF20574">
    <property type="entry name" value="DUF6783"/>
    <property type="match status" value="1"/>
</dbReference>
<dbReference type="Proteomes" id="UP001470752">
    <property type="component" value="Unassembled WGS sequence"/>
</dbReference>
<reference evidence="1 2" key="1">
    <citation type="submission" date="2024-04" db="EMBL/GenBank/DDBJ databases">
        <title>Human intestinal bacterial collection.</title>
        <authorList>
            <person name="Pauvert C."/>
            <person name="Hitch T.C.A."/>
            <person name="Clavel T."/>
        </authorList>
    </citation>
    <scope>NUCLEOTIDE SEQUENCE [LARGE SCALE GENOMIC DNA]</scope>
    <source>
        <strain evidence="1 2">CLA-AA-H161</strain>
    </source>
</reference>
<proteinExistence type="predicted"/>
<keyword evidence="2" id="KW-1185">Reference proteome</keyword>